<dbReference type="AlphaFoldDB" id="A0A368T4A5"/>
<proteinExistence type="predicted"/>
<dbReference type="InterPro" id="IPR052045">
    <property type="entry name" value="Sulfur_Carrier/Prot_Modifier"/>
</dbReference>
<dbReference type="Pfam" id="PF02597">
    <property type="entry name" value="ThiS"/>
    <property type="match status" value="1"/>
</dbReference>
<dbReference type="EMBL" id="QEIN01000102">
    <property type="protein sequence ID" value="RCV58059.1"/>
    <property type="molecule type" value="Genomic_DNA"/>
</dbReference>
<dbReference type="Proteomes" id="UP000253318">
    <property type="component" value="Unassembled WGS sequence"/>
</dbReference>
<dbReference type="OrthoDB" id="9156098at2"/>
<dbReference type="InterPro" id="IPR003749">
    <property type="entry name" value="ThiS/MoaD-like"/>
</dbReference>
<protein>
    <submittedName>
        <fullName evidence="1">Molybdopterin synthase sulfur carrier subunit</fullName>
    </submittedName>
</protein>
<dbReference type="PANTHER" id="PTHR38031:SF1">
    <property type="entry name" value="SULFUR CARRIER PROTEIN CYSO"/>
    <property type="match status" value="1"/>
</dbReference>
<dbReference type="SUPFAM" id="SSF54285">
    <property type="entry name" value="MoaD/ThiS"/>
    <property type="match status" value="1"/>
</dbReference>
<dbReference type="InterPro" id="IPR012675">
    <property type="entry name" value="Beta-grasp_dom_sf"/>
</dbReference>
<dbReference type="PANTHER" id="PTHR38031">
    <property type="entry name" value="SULFUR CARRIER PROTEIN SLR0821-RELATED"/>
    <property type="match status" value="1"/>
</dbReference>
<organism evidence="1 2">
    <name type="scientific">Marinitenerispora sediminis</name>
    <dbReference type="NCBI Taxonomy" id="1931232"/>
    <lineage>
        <taxon>Bacteria</taxon>
        <taxon>Bacillati</taxon>
        <taxon>Actinomycetota</taxon>
        <taxon>Actinomycetes</taxon>
        <taxon>Streptosporangiales</taxon>
        <taxon>Nocardiopsidaceae</taxon>
        <taxon>Marinitenerispora</taxon>
    </lineage>
</organism>
<dbReference type="Gene3D" id="3.10.20.30">
    <property type="match status" value="1"/>
</dbReference>
<accession>A0A368T4A5</accession>
<dbReference type="RefSeq" id="WP_114399179.1">
    <property type="nucleotide sequence ID" value="NZ_QEIM01000111.1"/>
</dbReference>
<evidence type="ECO:0000313" key="1">
    <source>
        <dbReference type="EMBL" id="RCV58059.1"/>
    </source>
</evidence>
<gene>
    <name evidence="1" type="ORF">DEF24_14255</name>
</gene>
<sequence length="95" mass="10400">MDVTVILPGALRAESDGEARIAVPVDAGGVPLRRVLDELARRHPRLDRRLRDERGRLRRYVNVYVGAEECRSLEGLETPVAAGTEVWVLPSVAGG</sequence>
<reference evidence="1 2" key="1">
    <citation type="submission" date="2018-04" db="EMBL/GenBank/DDBJ databases">
        <title>Novel actinobacteria from marine sediment.</title>
        <authorList>
            <person name="Ng Z.Y."/>
            <person name="Tan G.Y.A."/>
        </authorList>
    </citation>
    <scope>NUCLEOTIDE SEQUENCE [LARGE SCALE GENOMIC DNA]</scope>
    <source>
        <strain evidence="1 2">TPS81</strain>
    </source>
</reference>
<comment type="caution">
    <text evidence="1">The sequence shown here is derived from an EMBL/GenBank/DDBJ whole genome shotgun (WGS) entry which is preliminary data.</text>
</comment>
<evidence type="ECO:0000313" key="2">
    <source>
        <dbReference type="Proteomes" id="UP000253318"/>
    </source>
</evidence>
<dbReference type="InterPro" id="IPR016155">
    <property type="entry name" value="Mopterin_synth/thiamin_S_b"/>
</dbReference>
<keyword evidence="2" id="KW-1185">Reference proteome</keyword>
<name>A0A368T4A5_9ACTN</name>